<evidence type="ECO:0008006" key="7">
    <source>
        <dbReference type="Google" id="ProtNLM"/>
    </source>
</evidence>
<protein>
    <recommendedName>
        <fullName evidence="7">Fungal lipase-like domain-containing protein</fullName>
    </recommendedName>
</protein>
<dbReference type="OrthoDB" id="438440at2759"/>
<feature type="chain" id="PRO_5035277220" description="Fungal lipase-like domain-containing protein" evidence="2">
    <location>
        <begin position="22"/>
        <end position="620"/>
    </location>
</feature>
<dbReference type="AlphaFoldDB" id="A0A8J5FBF6"/>
<dbReference type="Pfam" id="PF03893">
    <property type="entry name" value="Lipase3_N"/>
    <property type="match status" value="1"/>
</dbReference>
<proteinExistence type="predicted"/>
<comment type="caution">
    <text evidence="5">The sequence shown here is derived from an EMBL/GenBank/DDBJ whole genome shotgun (WGS) entry which is preliminary data.</text>
</comment>
<dbReference type="InterPro" id="IPR005592">
    <property type="entry name" value="Mono/diacylglycerol_lipase_N"/>
</dbReference>
<evidence type="ECO:0000313" key="5">
    <source>
        <dbReference type="EMBL" id="KAG6483700.1"/>
    </source>
</evidence>
<dbReference type="Proteomes" id="UP000734854">
    <property type="component" value="Unassembled WGS sequence"/>
</dbReference>
<evidence type="ECO:0000259" key="4">
    <source>
        <dbReference type="Pfam" id="PF03893"/>
    </source>
</evidence>
<evidence type="ECO:0000313" key="6">
    <source>
        <dbReference type="Proteomes" id="UP000734854"/>
    </source>
</evidence>
<evidence type="ECO:0000256" key="2">
    <source>
        <dbReference type="SAM" id="SignalP"/>
    </source>
</evidence>
<feature type="compositionally biased region" description="Low complexity" evidence="1">
    <location>
        <begin position="42"/>
        <end position="53"/>
    </location>
</feature>
<keyword evidence="2" id="KW-0732">Signal</keyword>
<reference evidence="5 6" key="1">
    <citation type="submission" date="2020-08" db="EMBL/GenBank/DDBJ databases">
        <title>Plant Genome Project.</title>
        <authorList>
            <person name="Zhang R.-G."/>
        </authorList>
    </citation>
    <scope>NUCLEOTIDE SEQUENCE [LARGE SCALE GENOMIC DNA]</scope>
    <source>
        <tissue evidence="5">Rhizome</tissue>
    </source>
</reference>
<dbReference type="CDD" id="cd00519">
    <property type="entry name" value="Lipase_3"/>
    <property type="match status" value="1"/>
</dbReference>
<dbReference type="PANTHER" id="PTHR46023">
    <property type="entry name" value="LIPASE CLASS 3 PROTEIN-LIKE"/>
    <property type="match status" value="1"/>
</dbReference>
<dbReference type="InterPro" id="IPR002921">
    <property type="entry name" value="Fungal_lipase-type"/>
</dbReference>
<feature type="domain" description="Fungal lipase-type" evidence="3">
    <location>
        <begin position="201"/>
        <end position="339"/>
    </location>
</feature>
<feature type="signal peptide" evidence="2">
    <location>
        <begin position="1"/>
        <end position="21"/>
    </location>
</feature>
<dbReference type="EMBL" id="JACMSC010000016">
    <property type="protein sequence ID" value="KAG6483700.1"/>
    <property type="molecule type" value="Genomic_DNA"/>
</dbReference>
<name>A0A8J5FBF6_ZINOF</name>
<accession>A0A8J5FBF6</accession>
<feature type="region of interest" description="Disordered" evidence="1">
    <location>
        <begin position="26"/>
        <end position="57"/>
    </location>
</feature>
<gene>
    <name evidence="5" type="ORF">ZIOFF_060352</name>
</gene>
<organism evidence="5 6">
    <name type="scientific">Zingiber officinale</name>
    <name type="common">Ginger</name>
    <name type="synonym">Amomum zingiber</name>
    <dbReference type="NCBI Taxonomy" id="94328"/>
    <lineage>
        <taxon>Eukaryota</taxon>
        <taxon>Viridiplantae</taxon>
        <taxon>Streptophyta</taxon>
        <taxon>Embryophyta</taxon>
        <taxon>Tracheophyta</taxon>
        <taxon>Spermatophyta</taxon>
        <taxon>Magnoliopsida</taxon>
        <taxon>Liliopsida</taxon>
        <taxon>Zingiberales</taxon>
        <taxon>Zingiberaceae</taxon>
        <taxon>Zingiber</taxon>
    </lineage>
</organism>
<dbReference type="PANTHER" id="PTHR46023:SF6">
    <property type="entry name" value="LIPASE CLASS 3 FAMILY PROTEIN"/>
    <property type="match status" value="1"/>
</dbReference>
<dbReference type="GO" id="GO:0016042">
    <property type="term" value="P:lipid catabolic process"/>
    <property type="evidence" value="ECO:0007669"/>
    <property type="project" value="InterPro"/>
</dbReference>
<sequence>MAVAEATVAAAGAVLLYLVLCGRVSEEEEEEKEKEKEKESGESSTESVVVESRGSGKRWSRRRRMRMYARRSAEPPVTWMGKAALVASTVRLTYSETMGRWPLSDLLFGIRHHMRRQGNLEVASVFTGNNCIELKGCEILAELTHMLSLLRLCFLFSKKPYHVLMESGGFSEEDVIIKEPKTGLLKPAFTILRDRNSKTFFLVIRGAISLKDKLTAATSSMVQFHHFVATEGRTDSLIIGYAHSGMVAAARWIAKRSIPHLIKAMNKYPDYNFLIIGHSMGAAIAAILTYIFREHEEFSSTTCVAFGPAACMSWELAESGKKFITSVVNATDLVPTFSAVSVDNLRSEIKASSWLQNEIQHTTFLKGLYHFMTTLRSCMPSLSVVRYRVREARTFLHPVSKSTEVVIKKTTATWHSSISCCSGKNRKRRSFIARTSPDEDGLPGSQVEPVSNTIAVESAGQKPSSEKPTNSASGYEEIAEGEEILLVDHALGVRSLVLKSNADLHNEDKQGLGNNIDKKMWIETMLNAIPTSSNDQEVHQLFPPGRIIHMVAVPALNYSESFEDAFNNRSIGIYETPRDMYGKIRLSQTMISDHYMPRYKRMMELLIDKLRRENNISTTF</sequence>
<evidence type="ECO:0000259" key="3">
    <source>
        <dbReference type="Pfam" id="PF01764"/>
    </source>
</evidence>
<feature type="domain" description="Mono-/di-acylglycerol lipase N-terminal" evidence="4">
    <location>
        <begin position="76"/>
        <end position="139"/>
    </location>
</feature>
<dbReference type="Pfam" id="PF01764">
    <property type="entry name" value="Lipase_3"/>
    <property type="match status" value="1"/>
</dbReference>
<keyword evidence="6" id="KW-1185">Reference proteome</keyword>
<evidence type="ECO:0000256" key="1">
    <source>
        <dbReference type="SAM" id="MobiDB-lite"/>
    </source>
</evidence>